<dbReference type="EMBL" id="AGNL01018748">
    <property type="protein sequence ID" value="EJK62604.1"/>
    <property type="molecule type" value="Genomic_DNA"/>
</dbReference>
<dbReference type="AlphaFoldDB" id="K0SCD9"/>
<dbReference type="Proteomes" id="UP000266841">
    <property type="component" value="Unassembled WGS sequence"/>
</dbReference>
<feature type="compositionally biased region" description="Basic and acidic residues" evidence="1">
    <location>
        <begin position="98"/>
        <end position="132"/>
    </location>
</feature>
<evidence type="ECO:0000313" key="3">
    <source>
        <dbReference type="Proteomes" id="UP000266841"/>
    </source>
</evidence>
<name>K0SCD9_THAOC</name>
<sequence length="163" mass="17556">MTCLWAGCWMDKATSRERRRRRGSVAVEAVEGGGVDLSCRPRTSKTSEAGGEDESSYPRRPSPTKYVVALTPSSSSWAARPRVEAMRLEGSTRATRYSRHDAHAHGARRGAQEVEVCHVRRGRGEPEAKTEATGRAAGDGEGSRGTHPAVVEGHVPDARAPPP</sequence>
<evidence type="ECO:0000313" key="2">
    <source>
        <dbReference type="EMBL" id="EJK62604.1"/>
    </source>
</evidence>
<comment type="caution">
    <text evidence="2">The sequence shown here is derived from an EMBL/GenBank/DDBJ whole genome shotgun (WGS) entry which is preliminary data.</text>
</comment>
<proteinExistence type="predicted"/>
<keyword evidence="3" id="KW-1185">Reference proteome</keyword>
<protein>
    <submittedName>
        <fullName evidence="2">Uncharacterized protein</fullName>
    </submittedName>
</protein>
<reference evidence="2 3" key="1">
    <citation type="journal article" date="2012" name="Genome Biol.">
        <title>Genome and low-iron response of an oceanic diatom adapted to chronic iron limitation.</title>
        <authorList>
            <person name="Lommer M."/>
            <person name="Specht M."/>
            <person name="Roy A.S."/>
            <person name="Kraemer L."/>
            <person name="Andreson R."/>
            <person name="Gutowska M.A."/>
            <person name="Wolf J."/>
            <person name="Bergner S.V."/>
            <person name="Schilhabel M.B."/>
            <person name="Klostermeier U.C."/>
            <person name="Beiko R.G."/>
            <person name="Rosenstiel P."/>
            <person name="Hippler M."/>
            <person name="Laroche J."/>
        </authorList>
    </citation>
    <scope>NUCLEOTIDE SEQUENCE [LARGE SCALE GENOMIC DNA]</scope>
    <source>
        <strain evidence="2 3">CCMP1005</strain>
    </source>
</reference>
<evidence type="ECO:0000256" key="1">
    <source>
        <dbReference type="SAM" id="MobiDB-lite"/>
    </source>
</evidence>
<feature type="region of interest" description="Disordered" evidence="1">
    <location>
        <begin position="33"/>
        <end position="65"/>
    </location>
</feature>
<accession>K0SCD9</accession>
<feature type="region of interest" description="Disordered" evidence="1">
    <location>
        <begin position="91"/>
        <end position="163"/>
    </location>
</feature>
<organism evidence="2 3">
    <name type="scientific">Thalassiosira oceanica</name>
    <name type="common">Marine diatom</name>
    <dbReference type="NCBI Taxonomy" id="159749"/>
    <lineage>
        <taxon>Eukaryota</taxon>
        <taxon>Sar</taxon>
        <taxon>Stramenopiles</taxon>
        <taxon>Ochrophyta</taxon>
        <taxon>Bacillariophyta</taxon>
        <taxon>Coscinodiscophyceae</taxon>
        <taxon>Thalassiosirophycidae</taxon>
        <taxon>Thalassiosirales</taxon>
        <taxon>Thalassiosiraceae</taxon>
        <taxon>Thalassiosira</taxon>
    </lineage>
</organism>
<gene>
    <name evidence="2" type="ORF">THAOC_16775</name>
</gene>
<feature type="non-terminal residue" evidence="2">
    <location>
        <position position="163"/>
    </location>
</feature>